<name>A0A0D9WRH1_9ORYZ</name>
<feature type="compositionally biased region" description="Basic and acidic residues" evidence="1">
    <location>
        <begin position="52"/>
        <end position="61"/>
    </location>
</feature>
<dbReference type="HOGENOM" id="CLU_2779511_0_0_1"/>
<protein>
    <submittedName>
        <fullName evidence="2">Uncharacterized protein</fullName>
    </submittedName>
</protein>
<feature type="region of interest" description="Disordered" evidence="1">
    <location>
        <begin position="1"/>
        <end position="69"/>
    </location>
</feature>
<reference evidence="2" key="3">
    <citation type="submission" date="2015-04" db="UniProtKB">
        <authorList>
            <consortium name="EnsemblPlants"/>
        </authorList>
    </citation>
    <scope>IDENTIFICATION</scope>
</reference>
<dbReference type="Gramene" id="LPERR06G15880.1">
    <property type="protein sequence ID" value="LPERR06G15880.1"/>
    <property type="gene ID" value="LPERR06G15880"/>
</dbReference>
<dbReference type="EnsemblPlants" id="LPERR06G15880.1">
    <property type="protein sequence ID" value="LPERR06G15880.1"/>
    <property type="gene ID" value="LPERR06G15880"/>
</dbReference>
<sequence>MTTTQMRKEQAAPAPVRVRYCGVMDDLEQMEDEPPPSPLSPSRAPLPSSPSPDHKTTNEKYRFRRPGGA</sequence>
<dbReference type="AlphaFoldDB" id="A0A0D9WRH1"/>
<evidence type="ECO:0000256" key="1">
    <source>
        <dbReference type="SAM" id="MobiDB-lite"/>
    </source>
</evidence>
<evidence type="ECO:0000313" key="2">
    <source>
        <dbReference type="EnsemblPlants" id="LPERR06G15880.1"/>
    </source>
</evidence>
<dbReference type="Proteomes" id="UP000032180">
    <property type="component" value="Chromosome 6"/>
</dbReference>
<reference evidence="3" key="2">
    <citation type="submission" date="2013-12" db="EMBL/GenBank/DDBJ databases">
        <authorList>
            <person name="Yu Y."/>
            <person name="Lee S."/>
            <person name="de Baynast K."/>
            <person name="Wissotski M."/>
            <person name="Liu L."/>
            <person name="Talag J."/>
            <person name="Goicoechea J."/>
            <person name="Angelova A."/>
            <person name="Jetty R."/>
            <person name="Kudrna D."/>
            <person name="Golser W."/>
            <person name="Rivera L."/>
            <person name="Zhang J."/>
            <person name="Wing R."/>
        </authorList>
    </citation>
    <scope>NUCLEOTIDE SEQUENCE</scope>
</reference>
<feature type="compositionally biased region" description="Acidic residues" evidence="1">
    <location>
        <begin position="25"/>
        <end position="34"/>
    </location>
</feature>
<feature type="compositionally biased region" description="Basic and acidic residues" evidence="1">
    <location>
        <begin position="1"/>
        <end position="10"/>
    </location>
</feature>
<organism evidence="2 3">
    <name type="scientific">Leersia perrieri</name>
    <dbReference type="NCBI Taxonomy" id="77586"/>
    <lineage>
        <taxon>Eukaryota</taxon>
        <taxon>Viridiplantae</taxon>
        <taxon>Streptophyta</taxon>
        <taxon>Embryophyta</taxon>
        <taxon>Tracheophyta</taxon>
        <taxon>Spermatophyta</taxon>
        <taxon>Magnoliopsida</taxon>
        <taxon>Liliopsida</taxon>
        <taxon>Poales</taxon>
        <taxon>Poaceae</taxon>
        <taxon>BOP clade</taxon>
        <taxon>Oryzoideae</taxon>
        <taxon>Oryzeae</taxon>
        <taxon>Oryzinae</taxon>
        <taxon>Leersia</taxon>
    </lineage>
</organism>
<accession>A0A0D9WRH1</accession>
<evidence type="ECO:0000313" key="3">
    <source>
        <dbReference type="Proteomes" id="UP000032180"/>
    </source>
</evidence>
<keyword evidence="3" id="KW-1185">Reference proteome</keyword>
<proteinExistence type="predicted"/>
<reference evidence="2 3" key="1">
    <citation type="submission" date="2012-08" db="EMBL/GenBank/DDBJ databases">
        <title>Oryza genome evolution.</title>
        <authorList>
            <person name="Wing R.A."/>
        </authorList>
    </citation>
    <scope>NUCLEOTIDE SEQUENCE</scope>
</reference>